<gene>
    <name evidence="3" type="ORF">ENG14_04275</name>
</gene>
<dbReference type="GO" id="GO:0004715">
    <property type="term" value="F:non-membrane spanning protein tyrosine kinase activity"/>
    <property type="evidence" value="ECO:0007669"/>
    <property type="project" value="UniProtKB-EC"/>
</dbReference>
<keyword evidence="3" id="KW-0808">Transferase</keyword>
<dbReference type="NCBIfam" id="TIGR01007">
    <property type="entry name" value="eps_fam"/>
    <property type="match status" value="1"/>
</dbReference>
<keyword evidence="1" id="KW-0547">Nucleotide-binding</keyword>
<protein>
    <submittedName>
        <fullName evidence="3">Polysaccharide biosynthesis tyrosine autokinase</fullName>
        <ecNumber evidence="3">2.7.10.2</ecNumber>
    </submittedName>
</protein>
<dbReference type="EMBL" id="DQZW01000201">
    <property type="protein sequence ID" value="HDL90100.1"/>
    <property type="molecule type" value="Genomic_DNA"/>
</dbReference>
<keyword evidence="2" id="KW-0067">ATP-binding</keyword>
<comment type="caution">
    <text evidence="3">The sequence shown here is derived from an EMBL/GenBank/DDBJ whole genome shotgun (WGS) entry which is preliminary data.</text>
</comment>
<evidence type="ECO:0000313" key="3">
    <source>
        <dbReference type="EMBL" id="HDL90100.1"/>
    </source>
</evidence>
<dbReference type="InterPro" id="IPR050445">
    <property type="entry name" value="Bact_polysacc_biosynth/exp"/>
</dbReference>
<dbReference type="CDD" id="cd05387">
    <property type="entry name" value="BY-kinase"/>
    <property type="match status" value="1"/>
</dbReference>
<accession>A0A7C1B0P5</accession>
<dbReference type="NCBIfam" id="TIGR03018">
    <property type="entry name" value="pepcterm_TyrKin"/>
    <property type="match status" value="1"/>
</dbReference>
<organism evidence="3">
    <name type="scientific">Thermodesulforhabdus norvegica</name>
    <dbReference type="NCBI Taxonomy" id="39841"/>
    <lineage>
        <taxon>Bacteria</taxon>
        <taxon>Pseudomonadati</taxon>
        <taxon>Thermodesulfobacteriota</taxon>
        <taxon>Syntrophobacteria</taxon>
        <taxon>Syntrophobacterales</taxon>
        <taxon>Thermodesulforhabdaceae</taxon>
        <taxon>Thermodesulforhabdus</taxon>
    </lineage>
</organism>
<dbReference type="GO" id="GO:0005524">
    <property type="term" value="F:ATP binding"/>
    <property type="evidence" value="ECO:0007669"/>
    <property type="project" value="UniProtKB-KW"/>
</dbReference>
<name>A0A7C1B0P5_9BACT</name>
<proteinExistence type="predicted"/>
<dbReference type="PANTHER" id="PTHR32309:SF13">
    <property type="entry name" value="FERRIC ENTEROBACTIN TRANSPORT PROTEIN FEPE"/>
    <property type="match status" value="1"/>
</dbReference>
<evidence type="ECO:0000256" key="1">
    <source>
        <dbReference type="ARBA" id="ARBA00022741"/>
    </source>
</evidence>
<dbReference type="Gene3D" id="3.40.50.300">
    <property type="entry name" value="P-loop containing nucleotide triphosphate hydrolases"/>
    <property type="match status" value="1"/>
</dbReference>
<dbReference type="Pfam" id="PF10609">
    <property type="entry name" value="ParA"/>
    <property type="match status" value="1"/>
</dbReference>
<dbReference type="SUPFAM" id="SSF52540">
    <property type="entry name" value="P-loop containing nucleoside triphosphate hydrolases"/>
    <property type="match status" value="1"/>
</dbReference>
<reference evidence="3" key="1">
    <citation type="journal article" date="2020" name="mSystems">
        <title>Genome- and Community-Level Interaction Insights into Carbon Utilization and Element Cycling Functions of Hydrothermarchaeota in Hydrothermal Sediment.</title>
        <authorList>
            <person name="Zhou Z."/>
            <person name="Liu Y."/>
            <person name="Xu W."/>
            <person name="Pan J."/>
            <person name="Luo Z.H."/>
            <person name="Li M."/>
        </authorList>
    </citation>
    <scope>NUCLEOTIDE SEQUENCE [LARGE SCALE GENOMIC DNA]</scope>
    <source>
        <strain evidence="3">HyVt-19</strain>
    </source>
</reference>
<dbReference type="EC" id="2.7.10.2" evidence="3"/>
<feature type="non-terminal residue" evidence="3">
    <location>
        <position position="1"/>
    </location>
</feature>
<dbReference type="AlphaFoldDB" id="A0A7C1B0P5"/>
<dbReference type="GO" id="GO:0005886">
    <property type="term" value="C:plasma membrane"/>
    <property type="evidence" value="ECO:0007669"/>
    <property type="project" value="TreeGrafter"/>
</dbReference>
<dbReference type="Proteomes" id="UP000886355">
    <property type="component" value="Unassembled WGS sequence"/>
</dbReference>
<dbReference type="InterPro" id="IPR033756">
    <property type="entry name" value="YlxH/NBP35"/>
</dbReference>
<dbReference type="InterPro" id="IPR005702">
    <property type="entry name" value="Wzc-like_C"/>
</dbReference>
<sequence>FHLEKEPEVVVITIAGKDKVAGEEKKSSRQRSLKGDLKVNLAHLKDKGMLVPEVSQSQLAEEYRIVKRPILDNVEGQDSNGIERANLVLVTSSLPGEGKTYTAANLALSIATERDKTVMLIDGDVAKPSISKLFGIESKKGLIDLIEGEVSFQDVVLRTDIPNLSIMPAGKLHEQSTEILASSAMKKLISEISSRYKDRVIIIDSPPLLAATQGAVLASLVGQVVMVVESDKTPQHIINEAVEKLSSCEVVGCVLNKSRKGFGMGYYYGYGNYAE</sequence>
<dbReference type="PANTHER" id="PTHR32309">
    <property type="entry name" value="TYROSINE-PROTEIN KINASE"/>
    <property type="match status" value="1"/>
</dbReference>
<evidence type="ECO:0000256" key="2">
    <source>
        <dbReference type="ARBA" id="ARBA00022840"/>
    </source>
</evidence>
<dbReference type="InterPro" id="IPR027417">
    <property type="entry name" value="P-loop_NTPase"/>
</dbReference>